<feature type="compositionally biased region" description="Polar residues" evidence="1">
    <location>
        <begin position="15"/>
        <end position="25"/>
    </location>
</feature>
<evidence type="ECO:0000256" key="1">
    <source>
        <dbReference type="SAM" id="MobiDB-lite"/>
    </source>
</evidence>
<keyword evidence="3" id="KW-1185">Reference proteome</keyword>
<accession>A0A251V985</accession>
<dbReference type="Proteomes" id="UP000215914">
    <property type="component" value="Chromosome 3"/>
</dbReference>
<dbReference type="AlphaFoldDB" id="A0A251V985"/>
<gene>
    <name evidence="2" type="ORF">HannXRQ_Chr03g0080141</name>
</gene>
<reference evidence="3" key="1">
    <citation type="journal article" date="2017" name="Nature">
        <title>The sunflower genome provides insights into oil metabolism, flowering and Asterid evolution.</title>
        <authorList>
            <person name="Badouin H."/>
            <person name="Gouzy J."/>
            <person name="Grassa C.J."/>
            <person name="Murat F."/>
            <person name="Staton S.E."/>
            <person name="Cottret L."/>
            <person name="Lelandais-Briere C."/>
            <person name="Owens G.L."/>
            <person name="Carrere S."/>
            <person name="Mayjonade B."/>
            <person name="Legrand L."/>
            <person name="Gill N."/>
            <person name="Kane N.C."/>
            <person name="Bowers J.E."/>
            <person name="Hubner S."/>
            <person name="Bellec A."/>
            <person name="Berard A."/>
            <person name="Berges H."/>
            <person name="Blanchet N."/>
            <person name="Boniface M.C."/>
            <person name="Brunel D."/>
            <person name="Catrice O."/>
            <person name="Chaidir N."/>
            <person name="Claudel C."/>
            <person name="Donnadieu C."/>
            <person name="Faraut T."/>
            <person name="Fievet G."/>
            <person name="Helmstetter N."/>
            <person name="King M."/>
            <person name="Knapp S.J."/>
            <person name="Lai Z."/>
            <person name="Le Paslier M.C."/>
            <person name="Lippi Y."/>
            <person name="Lorenzon L."/>
            <person name="Mandel J.R."/>
            <person name="Marage G."/>
            <person name="Marchand G."/>
            <person name="Marquand E."/>
            <person name="Bret-Mestries E."/>
            <person name="Morien E."/>
            <person name="Nambeesan S."/>
            <person name="Nguyen T."/>
            <person name="Pegot-Espagnet P."/>
            <person name="Pouilly N."/>
            <person name="Raftis F."/>
            <person name="Sallet E."/>
            <person name="Schiex T."/>
            <person name="Thomas J."/>
            <person name="Vandecasteele C."/>
            <person name="Vares D."/>
            <person name="Vear F."/>
            <person name="Vautrin S."/>
            <person name="Crespi M."/>
            <person name="Mangin B."/>
            <person name="Burke J.M."/>
            <person name="Salse J."/>
            <person name="Munos S."/>
            <person name="Vincourt P."/>
            <person name="Rieseberg L.H."/>
            <person name="Langlade N.B."/>
        </authorList>
    </citation>
    <scope>NUCLEOTIDE SEQUENCE [LARGE SCALE GENOMIC DNA]</scope>
    <source>
        <strain evidence="3">cv. SF193</strain>
    </source>
</reference>
<dbReference type="InParanoid" id="A0A251V985"/>
<evidence type="ECO:0000313" key="3">
    <source>
        <dbReference type="Proteomes" id="UP000215914"/>
    </source>
</evidence>
<feature type="region of interest" description="Disordered" evidence="1">
    <location>
        <begin position="1"/>
        <end position="45"/>
    </location>
</feature>
<dbReference type="EMBL" id="CM007892">
    <property type="protein sequence ID" value="OTG31839.1"/>
    <property type="molecule type" value="Genomic_DNA"/>
</dbReference>
<evidence type="ECO:0000313" key="2">
    <source>
        <dbReference type="EMBL" id="OTG31839.1"/>
    </source>
</evidence>
<name>A0A251V985_HELAN</name>
<protein>
    <submittedName>
        <fullName evidence="2">Uncharacterized protein</fullName>
    </submittedName>
</protein>
<proteinExistence type="predicted"/>
<sequence>MLNEKKRPWLPPFTSDGQETLTSQNLRPHPVSSPPPAALLLLSSSPHHRTPPTALILPLFHRTTPLLRRPPPFLLPLFHPTATPPRKIQWDKTSAKGKRVQRAFSPPDTFGSGMLPH</sequence>
<feature type="region of interest" description="Disordered" evidence="1">
    <location>
        <begin position="85"/>
        <end position="117"/>
    </location>
</feature>
<organism evidence="2 3">
    <name type="scientific">Helianthus annuus</name>
    <name type="common">Common sunflower</name>
    <dbReference type="NCBI Taxonomy" id="4232"/>
    <lineage>
        <taxon>Eukaryota</taxon>
        <taxon>Viridiplantae</taxon>
        <taxon>Streptophyta</taxon>
        <taxon>Embryophyta</taxon>
        <taxon>Tracheophyta</taxon>
        <taxon>Spermatophyta</taxon>
        <taxon>Magnoliopsida</taxon>
        <taxon>eudicotyledons</taxon>
        <taxon>Gunneridae</taxon>
        <taxon>Pentapetalae</taxon>
        <taxon>asterids</taxon>
        <taxon>campanulids</taxon>
        <taxon>Asterales</taxon>
        <taxon>Asteraceae</taxon>
        <taxon>Asteroideae</taxon>
        <taxon>Heliantheae alliance</taxon>
        <taxon>Heliantheae</taxon>
        <taxon>Helianthus</taxon>
    </lineage>
</organism>